<evidence type="ECO:0000313" key="2">
    <source>
        <dbReference type="Proteomes" id="UP001320420"/>
    </source>
</evidence>
<accession>A0AAN9V4S1</accession>
<dbReference type="Pfam" id="PF21189">
    <property type="entry name" value="PHA02142"/>
    <property type="match status" value="1"/>
</dbReference>
<protein>
    <submittedName>
        <fullName evidence="1">Uncharacterized protein</fullName>
    </submittedName>
</protein>
<comment type="caution">
    <text evidence="1">The sequence shown here is derived from an EMBL/GenBank/DDBJ whole genome shotgun (WGS) entry which is preliminary data.</text>
</comment>
<proteinExistence type="predicted"/>
<sequence length="376" mass="42035">MTSTGNPRVLAHLCRVMGLEPVPGDDKVSIATVMGFPCAVMKTTASVGDLAIFMAVDTFIPKPENDKAAFLFDKEINPFHAAESKMAMNPATPRDLTDGIRIKPTLVAGKLSSGLALTFSSHPSLLEVLKALDEANSGRTGSAEASNALSSLLKLHHWRQTVAFETVWDRPEFIPNPSVRDIKEMKLDRAQAQHPYHVTTQPPDASEMIVYFLRKDSKLAQSIEHRQTNDRDIDGKRQKKVATVGRVGVCNAQFDYHEMFSNPSWATVLKAELPEKLADFNKNVALEGFYTTFKVKGMTTRAFTVTGIWNLDTQTRWPWADTMRKAKEWGLRYVFVHYQTTTLRSIAVGEAKKRFQKDNALLVFRSVDGKAVFSQK</sequence>
<dbReference type="AlphaFoldDB" id="A0AAN9V4S1"/>
<reference evidence="1 2" key="1">
    <citation type="submission" date="2024-02" db="EMBL/GenBank/DDBJ databases">
        <title>De novo assembly and annotation of 12 fungi associated with fruit tree decline syndrome in Ontario, Canada.</title>
        <authorList>
            <person name="Sulman M."/>
            <person name="Ellouze W."/>
            <person name="Ilyukhin E."/>
        </authorList>
    </citation>
    <scope>NUCLEOTIDE SEQUENCE [LARGE SCALE GENOMIC DNA]</scope>
    <source>
        <strain evidence="1 2">M11/M66-122</strain>
    </source>
</reference>
<dbReference type="EMBL" id="JAKJXP020000020">
    <property type="protein sequence ID" value="KAK7754469.1"/>
    <property type="molecule type" value="Genomic_DNA"/>
</dbReference>
<dbReference type="Proteomes" id="UP001320420">
    <property type="component" value="Unassembled WGS sequence"/>
</dbReference>
<keyword evidence="2" id="KW-1185">Reference proteome</keyword>
<name>A0AAN9V4S1_9PEZI</name>
<gene>
    <name evidence="1" type="ORF">SLS62_003489</name>
</gene>
<evidence type="ECO:0000313" key="1">
    <source>
        <dbReference type="EMBL" id="KAK7754469.1"/>
    </source>
</evidence>
<organism evidence="1 2">
    <name type="scientific">Diatrype stigma</name>
    <dbReference type="NCBI Taxonomy" id="117547"/>
    <lineage>
        <taxon>Eukaryota</taxon>
        <taxon>Fungi</taxon>
        <taxon>Dikarya</taxon>
        <taxon>Ascomycota</taxon>
        <taxon>Pezizomycotina</taxon>
        <taxon>Sordariomycetes</taxon>
        <taxon>Xylariomycetidae</taxon>
        <taxon>Xylariales</taxon>
        <taxon>Diatrypaceae</taxon>
        <taxon>Diatrype</taxon>
    </lineage>
</organism>